<dbReference type="InterPro" id="IPR000531">
    <property type="entry name" value="Beta-barrel_TonB"/>
</dbReference>
<keyword evidence="2 8" id="KW-0813">Transport</keyword>
<name>A0A318UDY3_9SPHI</name>
<comment type="similarity">
    <text evidence="8 9">Belongs to the TonB-dependent receptor family.</text>
</comment>
<dbReference type="Pfam" id="PF13715">
    <property type="entry name" value="CarbopepD_reg_2"/>
    <property type="match status" value="1"/>
</dbReference>
<keyword evidence="4 8" id="KW-0812">Transmembrane</keyword>
<evidence type="ECO:0000256" key="2">
    <source>
        <dbReference type="ARBA" id="ARBA00022448"/>
    </source>
</evidence>
<dbReference type="NCBIfam" id="TIGR04056">
    <property type="entry name" value="OMP_RagA_SusC"/>
    <property type="match status" value="1"/>
</dbReference>
<protein>
    <submittedName>
        <fullName evidence="12">TonB-linked SusC/RagA family outer membrane protein</fullName>
    </submittedName>
</protein>
<evidence type="ECO:0000313" key="12">
    <source>
        <dbReference type="EMBL" id="PYF74562.1"/>
    </source>
</evidence>
<dbReference type="Gene3D" id="2.170.130.10">
    <property type="entry name" value="TonB-dependent receptor, plug domain"/>
    <property type="match status" value="1"/>
</dbReference>
<keyword evidence="3 8" id="KW-1134">Transmembrane beta strand</keyword>
<reference evidence="12 13" key="1">
    <citation type="submission" date="2018-06" db="EMBL/GenBank/DDBJ databases">
        <title>Genomic Encyclopedia of Archaeal and Bacterial Type Strains, Phase II (KMG-II): from individual species to whole genera.</title>
        <authorList>
            <person name="Goeker M."/>
        </authorList>
    </citation>
    <scope>NUCLEOTIDE SEQUENCE [LARGE SCALE GENOMIC DNA]</scope>
    <source>
        <strain evidence="12 13">DSM 27372</strain>
    </source>
</reference>
<dbReference type="Gene3D" id="2.60.40.1120">
    <property type="entry name" value="Carboxypeptidase-like, regulatory domain"/>
    <property type="match status" value="1"/>
</dbReference>
<dbReference type="GO" id="GO:0009279">
    <property type="term" value="C:cell outer membrane"/>
    <property type="evidence" value="ECO:0007669"/>
    <property type="project" value="UniProtKB-SubCell"/>
</dbReference>
<dbReference type="InterPro" id="IPR023997">
    <property type="entry name" value="TonB-dep_OMP_SusC/RagA_CS"/>
</dbReference>
<keyword evidence="7 8" id="KW-0998">Cell outer membrane</keyword>
<dbReference type="InterPro" id="IPR012910">
    <property type="entry name" value="Plug_dom"/>
</dbReference>
<evidence type="ECO:0000256" key="1">
    <source>
        <dbReference type="ARBA" id="ARBA00004571"/>
    </source>
</evidence>
<organism evidence="12 13">
    <name type="scientific">Pedobacter nutrimenti</name>
    <dbReference type="NCBI Taxonomy" id="1241337"/>
    <lineage>
        <taxon>Bacteria</taxon>
        <taxon>Pseudomonadati</taxon>
        <taxon>Bacteroidota</taxon>
        <taxon>Sphingobacteriia</taxon>
        <taxon>Sphingobacteriales</taxon>
        <taxon>Sphingobacteriaceae</taxon>
        <taxon>Pedobacter</taxon>
    </lineage>
</organism>
<keyword evidence="5 9" id="KW-0798">TonB box</keyword>
<sequence>MMLFLTCFKVTALVNAQQINITLKEVTLETVFNEIKKQTGYGFWYDKQDLETAGKVSVSIKNGNIRKALDQCLKDLPFTYEIFDKTIAIKRKAKTNSGQEKNKSVSFTVIGRVTDEQGSPIAGVTVRLKNTDRITLTNANGEFSIEAPDDGNSELQFSYLGYSPVEKAVIRDRLLNVTLVEETNTLRGVEINAGYYTIRDKERTGSISKITAETIEKQPINNPLQALQGRIAGVQITQTTGVPGGAFSVQIRGRNSLNPQVANDPLYIIDGVIYPSMKISSSTSNLVTGGGVNPLSIINPNDILSMEVLKDADATAIYGSRGANGVILISTKKGNSGDIKVTSTFYQGFSQVAHKMDLMNTEQYLQMRNEAFKNDGLSPTNLDYDVNGVWDQSSYTDWQDELIGGKAGLTNANVNISGGTSFSNFFIGGNYYHEGTVFPGNFGLKRGGLHSSLTLGAEKSRLKTTFTLNYTNTKSNLLTSDLTNFIILAPNYPSLYNQEGNLNWTYKNTPMTINPMATLLNTIDSSTDNLIGNVDVSYRLWENLFFKTSLGYTNIKREELTKRPLRALSPANNPTNLNRQSYFGNNTNTSWIAEPQINYATALGNGKLEALIGLTFQGNEAKFQNILANGFNSDDLMDNIGNASTLTKYENTDLQYRYNAIFVRANYNLADKYIFNLTGRRDGSSRFGPGKQLANFGAIGSAWIFSEEVFIKKALPFLSFGKIRASYGVTGNDQIPDYGYLQLWTNSGAGTYQGTSALTINRLSNSNYGWEITKKFEGALQLGFLKDKINLEISYYQNRSSNQLLLNPTPPSVGSTGILVNLPATVQNNGFELEASVNLIQKVNLSWSTNFNLTIPKNKLVSYPNLAISTNRTTYIIGKPLSTKQIYNVSVDPITGYYVFEDKDRSGTQNDSDRYLSKFLGQKFYGGIQNSIRYKRISLDFLISFSKQTGNNYMSSLTYNPGYFASTGGVTNQPTEVMKRWQKNQDQSSIQKFTTTTTGFINYLTAKTDGGLSITDASFIRLKNVSLIYQLPHNWLSKIKISDAKLSLQGQNIYTWTNYVGLDPESQSVVNLPPLRALTVGLNLTF</sequence>
<dbReference type="AlphaFoldDB" id="A0A318UDY3"/>
<accession>A0A318UDY3</accession>
<proteinExistence type="inferred from homology"/>
<dbReference type="InterPro" id="IPR037066">
    <property type="entry name" value="Plug_dom_sf"/>
</dbReference>
<dbReference type="SUPFAM" id="SSF49464">
    <property type="entry name" value="Carboxypeptidase regulatory domain-like"/>
    <property type="match status" value="1"/>
</dbReference>
<dbReference type="PROSITE" id="PS52016">
    <property type="entry name" value="TONB_DEPENDENT_REC_3"/>
    <property type="match status" value="1"/>
</dbReference>
<evidence type="ECO:0000313" key="13">
    <source>
        <dbReference type="Proteomes" id="UP000248198"/>
    </source>
</evidence>
<dbReference type="RefSeq" id="WP_170123286.1">
    <property type="nucleotide sequence ID" value="NZ_QKLU01000003.1"/>
</dbReference>
<dbReference type="Gene3D" id="2.40.170.20">
    <property type="entry name" value="TonB-dependent receptor, beta-barrel domain"/>
    <property type="match status" value="1"/>
</dbReference>
<evidence type="ECO:0000256" key="9">
    <source>
        <dbReference type="RuleBase" id="RU003357"/>
    </source>
</evidence>
<dbReference type="SUPFAM" id="SSF56935">
    <property type="entry name" value="Porins"/>
    <property type="match status" value="1"/>
</dbReference>
<dbReference type="InterPro" id="IPR036942">
    <property type="entry name" value="Beta-barrel_TonB_sf"/>
</dbReference>
<dbReference type="Pfam" id="PF00593">
    <property type="entry name" value="TonB_dep_Rec_b-barrel"/>
    <property type="match status" value="1"/>
</dbReference>
<feature type="domain" description="TonB-dependent receptor plug" evidence="11">
    <location>
        <begin position="201"/>
        <end position="326"/>
    </location>
</feature>
<evidence type="ECO:0000256" key="8">
    <source>
        <dbReference type="PROSITE-ProRule" id="PRU01360"/>
    </source>
</evidence>
<evidence type="ECO:0000256" key="4">
    <source>
        <dbReference type="ARBA" id="ARBA00022692"/>
    </source>
</evidence>
<keyword evidence="13" id="KW-1185">Reference proteome</keyword>
<keyword evidence="6 8" id="KW-0472">Membrane</keyword>
<comment type="caution">
    <text evidence="12">The sequence shown here is derived from an EMBL/GenBank/DDBJ whole genome shotgun (WGS) entry which is preliminary data.</text>
</comment>
<comment type="subcellular location">
    <subcellularLocation>
        <location evidence="1 8">Cell outer membrane</location>
        <topology evidence="1 8">Multi-pass membrane protein</topology>
    </subcellularLocation>
</comment>
<gene>
    <name evidence="12" type="ORF">B0O44_1037</name>
</gene>
<dbReference type="NCBIfam" id="TIGR04057">
    <property type="entry name" value="SusC_RagA_signa"/>
    <property type="match status" value="1"/>
</dbReference>
<evidence type="ECO:0000256" key="7">
    <source>
        <dbReference type="ARBA" id="ARBA00023237"/>
    </source>
</evidence>
<dbReference type="EMBL" id="QKLU01000003">
    <property type="protein sequence ID" value="PYF74562.1"/>
    <property type="molecule type" value="Genomic_DNA"/>
</dbReference>
<evidence type="ECO:0000256" key="6">
    <source>
        <dbReference type="ARBA" id="ARBA00023136"/>
    </source>
</evidence>
<feature type="domain" description="TonB-dependent receptor-like beta-barrel" evidence="10">
    <location>
        <begin position="498"/>
        <end position="1052"/>
    </location>
</feature>
<dbReference type="Pfam" id="PF07715">
    <property type="entry name" value="Plug"/>
    <property type="match status" value="1"/>
</dbReference>
<evidence type="ECO:0000259" key="11">
    <source>
        <dbReference type="Pfam" id="PF07715"/>
    </source>
</evidence>
<dbReference type="InterPro" id="IPR008969">
    <property type="entry name" value="CarboxyPept-like_regulatory"/>
</dbReference>
<dbReference type="Proteomes" id="UP000248198">
    <property type="component" value="Unassembled WGS sequence"/>
</dbReference>
<evidence type="ECO:0000256" key="5">
    <source>
        <dbReference type="ARBA" id="ARBA00023077"/>
    </source>
</evidence>
<evidence type="ECO:0000256" key="3">
    <source>
        <dbReference type="ARBA" id="ARBA00022452"/>
    </source>
</evidence>
<dbReference type="InterPro" id="IPR023996">
    <property type="entry name" value="TonB-dep_OMP_SusC/RagA"/>
</dbReference>
<evidence type="ECO:0000259" key="10">
    <source>
        <dbReference type="Pfam" id="PF00593"/>
    </source>
</evidence>
<dbReference type="InterPro" id="IPR039426">
    <property type="entry name" value="TonB-dep_rcpt-like"/>
</dbReference>